<dbReference type="PANTHER" id="PTHR12611:SF0">
    <property type="entry name" value="PURINE-RICH BINDING PROTEIN-ALPHA, ISOFORM B"/>
    <property type="match status" value="1"/>
</dbReference>
<keyword evidence="2" id="KW-0238">DNA-binding</keyword>
<dbReference type="InterPro" id="IPR006628">
    <property type="entry name" value="PUR-bd_fam"/>
</dbReference>
<dbReference type="PANTHER" id="PTHR12611">
    <property type="entry name" value="PUR-TRANSCRIPTIONAL ACTIVATOR"/>
    <property type="match status" value="1"/>
</dbReference>
<dbReference type="SMART" id="SM00712">
    <property type="entry name" value="PUR"/>
    <property type="match status" value="3"/>
</dbReference>
<protein>
    <submittedName>
        <fullName evidence="4">Uncharacterized protein</fullName>
    </submittedName>
</protein>
<dbReference type="GO" id="GO:0032422">
    <property type="term" value="F:purine-rich negative regulatory element binding"/>
    <property type="evidence" value="ECO:0007669"/>
    <property type="project" value="InterPro"/>
</dbReference>
<comment type="similarity">
    <text evidence="1">Belongs to the PUR DNA-binding protein family.</text>
</comment>
<dbReference type="Pfam" id="PF04845">
    <property type="entry name" value="PurA"/>
    <property type="match status" value="2"/>
</dbReference>
<gene>
    <name evidence="4" type="ORF">KP509_18G018000</name>
</gene>
<sequence>MDGFHGTDIELISRTLQVEHKMFYFDLKKNLNGKYLKISEKVSGTRSTIIIPASGIRTFVDLFQYYVSGETPLESSEVQVNTKVFYFDVGENQRGRFLKVSEVNRNRSTIIVPAGNGDGEGWVSFRDILADINEGMQSLEPDENTSAGFQEGDHLSHALGRSLMSGHENSGAMSRILRVEQKKFYFDLGRNARGQYLKVSEVTGPDRSSIVLPVSALEQFHEIIGQFLASVKTEETSVDVDSSAIGPPAPSRSWTED</sequence>
<evidence type="ECO:0000256" key="1">
    <source>
        <dbReference type="ARBA" id="ARBA00009251"/>
    </source>
</evidence>
<keyword evidence="5" id="KW-1185">Reference proteome</keyword>
<dbReference type="GO" id="GO:0000977">
    <property type="term" value="F:RNA polymerase II transcription regulatory region sequence-specific DNA binding"/>
    <property type="evidence" value="ECO:0007669"/>
    <property type="project" value="InterPro"/>
</dbReference>
<dbReference type="EMBL" id="CM035423">
    <property type="protein sequence ID" value="KAH7365273.1"/>
    <property type="molecule type" value="Genomic_DNA"/>
</dbReference>
<reference evidence="4" key="1">
    <citation type="submission" date="2021-08" db="EMBL/GenBank/DDBJ databases">
        <title>WGS assembly of Ceratopteris richardii.</title>
        <authorList>
            <person name="Marchant D.B."/>
            <person name="Chen G."/>
            <person name="Jenkins J."/>
            <person name="Shu S."/>
            <person name="Leebens-Mack J."/>
            <person name="Grimwood J."/>
            <person name="Schmutz J."/>
            <person name="Soltis P."/>
            <person name="Soltis D."/>
            <person name="Chen Z.-H."/>
        </authorList>
    </citation>
    <scope>NUCLEOTIDE SEQUENCE</scope>
    <source>
        <strain evidence="4">Whitten #5841</strain>
        <tissue evidence="4">Leaf</tissue>
    </source>
</reference>
<dbReference type="GO" id="GO:0005634">
    <property type="term" value="C:nucleus"/>
    <property type="evidence" value="ECO:0007669"/>
    <property type="project" value="TreeGrafter"/>
</dbReference>
<comment type="caution">
    <text evidence="4">The sequence shown here is derived from an EMBL/GenBank/DDBJ whole genome shotgun (WGS) entry which is preliminary data.</text>
</comment>
<dbReference type="OrthoDB" id="523901at2759"/>
<evidence type="ECO:0000313" key="4">
    <source>
        <dbReference type="EMBL" id="KAH7365273.1"/>
    </source>
</evidence>
<dbReference type="OMA" id="WAKFGST"/>
<organism evidence="4 5">
    <name type="scientific">Ceratopteris richardii</name>
    <name type="common">Triangle waterfern</name>
    <dbReference type="NCBI Taxonomy" id="49495"/>
    <lineage>
        <taxon>Eukaryota</taxon>
        <taxon>Viridiplantae</taxon>
        <taxon>Streptophyta</taxon>
        <taxon>Embryophyta</taxon>
        <taxon>Tracheophyta</taxon>
        <taxon>Polypodiopsida</taxon>
        <taxon>Polypodiidae</taxon>
        <taxon>Polypodiales</taxon>
        <taxon>Pteridineae</taxon>
        <taxon>Pteridaceae</taxon>
        <taxon>Parkerioideae</taxon>
        <taxon>Ceratopteris</taxon>
    </lineage>
</organism>
<accession>A0A8T2SSC8</accession>
<dbReference type="GO" id="GO:0000981">
    <property type="term" value="F:DNA-binding transcription factor activity, RNA polymerase II-specific"/>
    <property type="evidence" value="ECO:0007669"/>
    <property type="project" value="TreeGrafter"/>
</dbReference>
<name>A0A8T2SSC8_CERRI</name>
<proteinExistence type="inferred from homology"/>
<dbReference type="Proteomes" id="UP000825935">
    <property type="component" value="Chromosome 18"/>
</dbReference>
<dbReference type="FunFam" id="3.10.450.700:FF:000002">
    <property type="entry name" value="Transcription factor Pur-alpha 1"/>
    <property type="match status" value="2"/>
</dbReference>
<feature type="region of interest" description="Disordered" evidence="3">
    <location>
        <begin position="238"/>
        <end position="257"/>
    </location>
</feature>
<evidence type="ECO:0000256" key="3">
    <source>
        <dbReference type="SAM" id="MobiDB-lite"/>
    </source>
</evidence>
<dbReference type="AlphaFoldDB" id="A0A8T2SSC8"/>
<dbReference type="Gene3D" id="3.10.450.700">
    <property type="match status" value="3"/>
</dbReference>
<evidence type="ECO:0000313" key="5">
    <source>
        <dbReference type="Proteomes" id="UP000825935"/>
    </source>
</evidence>
<evidence type="ECO:0000256" key="2">
    <source>
        <dbReference type="ARBA" id="ARBA00023125"/>
    </source>
</evidence>